<sequence length="71" mass="8577">MHTMCCNNFIIQCIPFFHHSVWKTVFSNILHTLPHPDLLFISSCPSIFFCQQHQVFFVYLFNISYYLIHCY</sequence>
<organism evidence="1 2">
    <name type="scientific">Portunus trituberculatus</name>
    <name type="common">Swimming crab</name>
    <name type="synonym">Neptunus trituberculatus</name>
    <dbReference type="NCBI Taxonomy" id="210409"/>
    <lineage>
        <taxon>Eukaryota</taxon>
        <taxon>Metazoa</taxon>
        <taxon>Ecdysozoa</taxon>
        <taxon>Arthropoda</taxon>
        <taxon>Crustacea</taxon>
        <taxon>Multicrustacea</taxon>
        <taxon>Malacostraca</taxon>
        <taxon>Eumalacostraca</taxon>
        <taxon>Eucarida</taxon>
        <taxon>Decapoda</taxon>
        <taxon>Pleocyemata</taxon>
        <taxon>Brachyura</taxon>
        <taxon>Eubrachyura</taxon>
        <taxon>Portunoidea</taxon>
        <taxon>Portunidae</taxon>
        <taxon>Portuninae</taxon>
        <taxon>Portunus</taxon>
    </lineage>
</organism>
<name>A0A5B7D482_PORTR</name>
<dbReference type="Proteomes" id="UP000324222">
    <property type="component" value="Unassembled WGS sequence"/>
</dbReference>
<evidence type="ECO:0000313" key="2">
    <source>
        <dbReference type="Proteomes" id="UP000324222"/>
    </source>
</evidence>
<evidence type="ECO:0000313" key="1">
    <source>
        <dbReference type="EMBL" id="MPC16131.1"/>
    </source>
</evidence>
<accession>A0A5B7D482</accession>
<gene>
    <name evidence="1" type="ORF">E2C01_008951</name>
</gene>
<comment type="caution">
    <text evidence="1">The sequence shown here is derived from an EMBL/GenBank/DDBJ whole genome shotgun (WGS) entry which is preliminary data.</text>
</comment>
<dbReference type="AlphaFoldDB" id="A0A5B7D482"/>
<reference evidence="1 2" key="1">
    <citation type="submission" date="2019-05" db="EMBL/GenBank/DDBJ databases">
        <title>Another draft genome of Portunus trituberculatus and its Hox gene families provides insights of decapod evolution.</title>
        <authorList>
            <person name="Jeong J.-H."/>
            <person name="Song I."/>
            <person name="Kim S."/>
            <person name="Choi T."/>
            <person name="Kim D."/>
            <person name="Ryu S."/>
            <person name="Kim W."/>
        </authorList>
    </citation>
    <scope>NUCLEOTIDE SEQUENCE [LARGE SCALE GENOMIC DNA]</scope>
    <source>
        <tissue evidence="1">Muscle</tissue>
    </source>
</reference>
<proteinExistence type="predicted"/>
<protein>
    <submittedName>
        <fullName evidence="1">Uncharacterized protein</fullName>
    </submittedName>
</protein>
<keyword evidence="2" id="KW-1185">Reference proteome</keyword>
<dbReference type="EMBL" id="VSRR010000481">
    <property type="protein sequence ID" value="MPC16131.1"/>
    <property type="molecule type" value="Genomic_DNA"/>
</dbReference>